<feature type="transmembrane region" description="Helical" evidence="2">
    <location>
        <begin position="36"/>
        <end position="56"/>
    </location>
</feature>
<evidence type="ECO:0000313" key="3">
    <source>
        <dbReference type="EMBL" id="KAK5047630.1"/>
    </source>
</evidence>
<dbReference type="Proteomes" id="UP001358417">
    <property type="component" value="Unassembled WGS sequence"/>
</dbReference>
<name>A0AAV9N497_9EURO</name>
<keyword evidence="2" id="KW-1133">Transmembrane helix</keyword>
<dbReference type="GeneID" id="89974467"/>
<gene>
    <name evidence="3" type="ORF">LTR84_006295</name>
</gene>
<reference evidence="3 4" key="1">
    <citation type="submission" date="2023-08" db="EMBL/GenBank/DDBJ databases">
        <title>Black Yeasts Isolated from many extreme environments.</title>
        <authorList>
            <person name="Coleine C."/>
            <person name="Stajich J.E."/>
            <person name="Selbmann L."/>
        </authorList>
    </citation>
    <scope>NUCLEOTIDE SEQUENCE [LARGE SCALE GENOMIC DNA]</scope>
    <source>
        <strain evidence="3 4">CCFEE 5792</strain>
    </source>
</reference>
<evidence type="ECO:0000313" key="4">
    <source>
        <dbReference type="Proteomes" id="UP001358417"/>
    </source>
</evidence>
<protein>
    <submittedName>
        <fullName evidence="3">Uncharacterized protein</fullName>
    </submittedName>
</protein>
<evidence type="ECO:0000256" key="1">
    <source>
        <dbReference type="SAM" id="MobiDB-lite"/>
    </source>
</evidence>
<comment type="caution">
    <text evidence="3">The sequence shown here is derived from an EMBL/GenBank/DDBJ whole genome shotgun (WGS) entry which is preliminary data.</text>
</comment>
<sequence>MSTYFTTLLKRAECKNDDPRFDACETYVSDFTKTGIPLIIGLSLLLCAGTVMFFIVRRQRQRQRAAEAAKDRMIDDNMELTWVPIPKSNDGSMPRDQGRDNYQQPSMPPPSYNQTHPPRSDQKYHGRRASRDSDYA</sequence>
<feature type="region of interest" description="Disordered" evidence="1">
    <location>
        <begin position="80"/>
        <end position="136"/>
    </location>
</feature>
<keyword evidence="2" id="KW-0472">Membrane</keyword>
<keyword evidence="2" id="KW-0812">Transmembrane</keyword>
<feature type="compositionally biased region" description="Basic and acidic residues" evidence="1">
    <location>
        <begin position="118"/>
        <end position="136"/>
    </location>
</feature>
<accession>A0AAV9N497</accession>
<dbReference type="RefSeq" id="XP_064703157.1">
    <property type="nucleotide sequence ID" value="XM_064849856.1"/>
</dbReference>
<keyword evidence="4" id="KW-1185">Reference proteome</keyword>
<proteinExistence type="predicted"/>
<evidence type="ECO:0000256" key="2">
    <source>
        <dbReference type="SAM" id="Phobius"/>
    </source>
</evidence>
<dbReference type="AlphaFoldDB" id="A0AAV9N497"/>
<organism evidence="3 4">
    <name type="scientific">Exophiala bonariae</name>
    <dbReference type="NCBI Taxonomy" id="1690606"/>
    <lineage>
        <taxon>Eukaryota</taxon>
        <taxon>Fungi</taxon>
        <taxon>Dikarya</taxon>
        <taxon>Ascomycota</taxon>
        <taxon>Pezizomycotina</taxon>
        <taxon>Eurotiomycetes</taxon>
        <taxon>Chaetothyriomycetidae</taxon>
        <taxon>Chaetothyriales</taxon>
        <taxon>Herpotrichiellaceae</taxon>
        <taxon>Exophiala</taxon>
    </lineage>
</organism>
<dbReference type="EMBL" id="JAVRRD010000024">
    <property type="protein sequence ID" value="KAK5047630.1"/>
    <property type="molecule type" value="Genomic_DNA"/>
</dbReference>